<accession>A0ABR7Z169</accession>
<name>A0ABR7Z169_9PSED</name>
<sequence>MNNDESRLRRLKMGEQMVEWGRQWALEADMVRCPFCHSVQTALHADRSFVHDPGCRGGNVGDQYPWRALAWILREL</sequence>
<dbReference type="Proteomes" id="UP000805841">
    <property type="component" value="Unassembled WGS sequence"/>
</dbReference>
<evidence type="ECO:0000313" key="1">
    <source>
        <dbReference type="EMBL" id="MBD1599225.1"/>
    </source>
</evidence>
<comment type="caution">
    <text evidence="1">The sequence shown here is derived from an EMBL/GenBank/DDBJ whole genome shotgun (WGS) entry which is preliminary data.</text>
</comment>
<gene>
    <name evidence="1" type="ORF">HAQ05_10995</name>
</gene>
<evidence type="ECO:0000313" key="2">
    <source>
        <dbReference type="Proteomes" id="UP000805841"/>
    </source>
</evidence>
<reference evidence="1 2" key="1">
    <citation type="journal article" date="2020" name="Insects">
        <title>Bacteria Belonging to Pseudomonas typographi sp. nov. from the Bark Beetle Ips typographus Have Genomic Potential to Aid in the Host Ecology.</title>
        <authorList>
            <person name="Peral-Aranega E."/>
            <person name="Saati-Santamaria Z."/>
            <person name="Kolarik M."/>
            <person name="Rivas R."/>
            <person name="Garcia-Fraile P."/>
        </authorList>
    </citation>
    <scope>NUCLEOTIDE SEQUENCE [LARGE SCALE GENOMIC DNA]</scope>
    <source>
        <strain evidence="1 2">CA3A</strain>
    </source>
</reference>
<organism evidence="1 2">
    <name type="scientific">Pseudomonas typographi</name>
    <dbReference type="NCBI Taxonomy" id="2715964"/>
    <lineage>
        <taxon>Bacteria</taxon>
        <taxon>Pseudomonadati</taxon>
        <taxon>Pseudomonadota</taxon>
        <taxon>Gammaproteobacteria</taxon>
        <taxon>Pseudomonadales</taxon>
        <taxon>Pseudomonadaceae</taxon>
        <taxon>Pseudomonas</taxon>
    </lineage>
</organism>
<dbReference type="EMBL" id="JAAOCA010000012">
    <property type="protein sequence ID" value="MBD1599225.1"/>
    <property type="molecule type" value="Genomic_DNA"/>
</dbReference>
<protein>
    <submittedName>
        <fullName evidence="1">Uncharacterized protein</fullName>
    </submittedName>
</protein>
<keyword evidence="2" id="KW-1185">Reference proteome</keyword>
<proteinExistence type="predicted"/>